<evidence type="ECO:0000313" key="2">
    <source>
        <dbReference type="Proteomes" id="UP000766629"/>
    </source>
</evidence>
<evidence type="ECO:0008006" key="3">
    <source>
        <dbReference type="Google" id="ProtNLM"/>
    </source>
</evidence>
<sequence>MHKPLALTLACALVLSACGWRDSRLNPTNWFGSSEPAEVEVAGNVNPLLPQETNARGIFAKKPPKDKSVLISRIDSLEIERTSTGAIIHATGIAARQGAFDVELRRAEGTEDGVLTYDFRIVYPEEPTITGSEFSRTLHAARTLSNQDLQDVRIVRVNGETNARESRRR</sequence>
<comment type="caution">
    <text evidence="1">The sequence shown here is derived from an EMBL/GenBank/DDBJ whole genome shotgun (WGS) entry which is preliminary data.</text>
</comment>
<dbReference type="RefSeq" id="WP_222507092.1">
    <property type="nucleotide sequence ID" value="NZ_JAHVJA010000001.1"/>
</dbReference>
<dbReference type="Proteomes" id="UP000766629">
    <property type="component" value="Unassembled WGS sequence"/>
</dbReference>
<protein>
    <recommendedName>
        <fullName evidence="3">Lipoprotein</fullName>
    </recommendedName>
</protein>
<gene>
    <name evidence="1" type="ORF">KUV26_01490</name>
</gene>
<keyword evidence="2" id="KW-1185">Reference proteome</keyword>
<name>A0ABS7NBF8_9RHOB</name>
<proteinExistence type="predicted"/>
<accession>A0ABS7NBF8</accession>
<evidence type="ECO:0000313" key="1">
    <source>
        <dbReference type="EMBL" id="MBY6138099.1"/>
    </source>
</evidence>
<dbReference type="PROSITE" id="PS51257">
    <property type="entry name" value="PROKAR_LIPOPROTEIN"/>
    <property type="match status" value="1"/>
</dbReference>
<reference evidence="1 2" key="1">
    <citation type="submission" date="2021-06" db="EMBL/GenBank/DDBJ databases">
        <title>50 bacteria genomes isolated from Dapeng, Shenzhen, China.</title>
        <authorList>
            <person name="Zheng W."/>
            <person name="Yu S."/>
            <person name="Huang Y."/>
        </authorList>
    </citation>
    <scope>NUCLEOTIDE SEQUENCE [LARGE SCALE GENOMIC DNA]</scope>
    <source>
        <strain evidence="1 2">DP1N14-2</strain>
    </source>
</reference>
<dbReference type="EMBL" id="JAHVJA010000001">
    <property type="protein sequence ID" value="MBY6138099.1"/>
    <property type="molecule type" value="Genomic_DNA"/>
</dbReference>
<organism evidence="1 2">
    <name type="scientific">Leisingera daeponensis</name>
    <dbReference type="NCBI Taxonomy" id="405746"/>
    <lineage>
        <taxon>Bacteria</taxon>
        <taxon>Pseudomonadati</taxon>
        <taxon>Pseudomonadota</taxon>
        <taxon>Alphaproteobacteria</taxon>
        <taxon>Rhodobacterales</taxon>
        <taxon>Roseobacteraceae</taxon>
        <taxon>Leisingera</taxon>
    </lineage>
</organism>